<keyword evidence="3" id="KW-1185">Reference proteome</keyword>
<name>A0ABT1IM93_9PSEU</name>
<evidence type="ECO:0000256" key="1">
    <source>
        <dbReference type="SAM" id="MobiDB-lite"/>
    </source>
</evidence>
<accession>A0ABT1IM93</accession>
<feature type="compositionally biased region" description="Polar residues" evidence="1">
    <location>
        <begin position="138"/>
        <end position="153"/>
    </location>
</feature>
<evidence type="ECO:0000313" key="2">
    <source>
        <dbReference type="EMBL" id="MCP2273633.1"/>
    </source>
</evidence>
<feature type="region of interest" description="Disordered" evidence="1">
    <location>
        <begin position="59"/>
        <end position="186"/>
    </location>
</feature>
<reference evidence="2 3" key="1">
    <citation type="submission" date="2022-06" db="EMBL/GenBank/DDBJ databases">
        <title>Genomic Encyclopedia of Archaeal and Bacterial Type Strains, Phase II (KMG-II): from individual species to whole genera.</title>
        <authorList>
            <person name="Goeker M."/>
        </authorList>
    </citation>
    <scope>NUCLEOTIDE SEQUENCE [LARGE SCALE GENOMIC DNA]</scope>
    <source>
        <strain evidence="2 3">DSM 44255</strain>
    </source>
</reference>
<protein>
    <submittedName>
        <fullName evidence="2">Uncharacterized protein</fullName>
    </submittedName>
</protein>
<gene>
    <name evidence="2" type="ORF">LV75_006163</name>
</gene>
<organism evidence="2 3">
    <name type="scientific">Actinokineospora diospyrosa</name>
    <dbReference type="NCBI Taxonomy" id="103728"/>
    <lineage>
        <taxon>Bacteria</taxon>
        <taxon>Bacillati</taxon>
        <taxon>Actinomycetota</taxon>
        <taxon>Actinomycetes</taxon>
        <taxon>Pseudonocardiales</taxon>
        <taxon>Pseudonocardiaceae</taxon>
        <taxon>Actinokineospora</taxon>
    </lineage>
</organism>
<sequence length="234" mass="25324">MPSQPALGCPANPAPGQSDSLVPNARWGGPVLCGGTAAVASFAAGPCFSAPALRSCHGCRRGPAQNRSTASSFSALSRIGPDVAARQRGVRSGSRCRRRADPKAPNPFPRIPNHGLRQDQPDQKPPNTQPTDAHRHNGSSNQHPVDSQNRCGQPTTTEPPTRSSTTSAPNTQPTETHRQTSSSNQCLWTTTGIVDNQPQRPQMITYRGRCERSRWSRFRARRHDRARGRDARAG</sequence>
<comment type="caution">
    <text evidence="2">The sequence shown here is derived from an EMBL/GenBank/DDBJ whole genome shotgun (WGS) entry which is preliminary data.</text>
</comment>
<proteinExistence type="predicted"/>
<dbReference type="Proteomes" id="UP001205185">
    <property type="component" value="Unassembled WGS sequence"/>
</dbReference>
<feature type="compositionally biased region" description="Low complexity" evidence="1">
    <location>
        <begin position="154"/>
        <end position="171"/>
    </location>
</feature>
<feature type="region of interest" description="Disordered" evidence="1">
    <location>
        <begin position="1"/>
        <end position="22"/>
    </location>
</feature>
<feature type="compositionally biased region" description="Polar residues" evidence="1">
    <location>
        <begin position="65"/>
        <end position="75"/>
    </location>
</feature>
<dbReference type="EMBL" id="JAMTCO010000017">
    <property type="protein sequence ID" value="MCP2273633.1"/>
    <property type="molecule type" value="Genomic_DNA"/>
</dbReference>
<evidence type="ECO:0000313" key="3">
    <source>
        <dbReference type="Proteomes" id="UP001205185"/>
    </source>
</evidence>